<organism evidence="2 3">
    <name type="scientific">Nitzschia inconspicua</name>
    <dbReference type="NCBI Taxonomy" id="303405"/>
    <lineage>
        <taxon>Eukaryota</taxon>
        <taxon>Sar</taxon>
        <taxon>Stramenopiles</taxon>
        <taxon>Ochrophyta</taxon>
        <taxon>Bacillariophyta</taxon>
        <taxon>Bacillariophyceae</taxon>
        <taxon>Bacillariophycidae</taxon>
        <taxon>Bacillariales</taxon>
        <taxon>Bacillariaceae</taxon>
        <taxon>Nitzschia</taxon>
    </lineage>
</organism>
<comment type="caution">
    <text evidence="2">The sequence shown here is derived from an EMBL/GenBank/DDBJ whole genome shotgun (WGS) entry which is preliminary data.</text>
</comment>
<keyword evidence="3" id="KW-1185">Reference proteome</keyword>
<gene>
    <name evidence="2" type="ORF">IV203_009605</name>
</gene>
<proteinExistence type="predicted"/>
<sequence length="89" mass="10150">MMTMTPSKYISNNFLDNDEDSTTNNELFPSADSGEANNNVITTAITNNSNKEQKEGTFFKIDYKDKIDYTDTTTYHIEINIASIFHQIL</sequence>
<name>A0A9K3PK44_9STRA</name>
<evidence type="ECO:0000313" key="2">
    <source>
        <dbReference type="EMBL" id="KAG7350245.1"/>
    </source>
</evidence>
<feature type="region of interest" description="Disordered" evidence="1">
    <location>
        <begin position="1"/>
        <end position="35"/>
    </location>
</feature>
<reference evidence="2" key="2">
    <citation type="submission" date="2021-04" db="EMBL/GenBank/DDBJ databases">
        <authorList>
            <person name="Podell S."/>
        </authorList>
    </citation>
    <scope>NUCLEOTIDE SEQUENCE</scope>
    <source>
        <strain evidence="2">Hildebrandi</strain>
    </source>
</reference>
<protein>
    <submittedName>
        <fullName evidence="2">Uncharacterized protein</fullName>
    </submittedName>
</protein>
<dbReference type="AlphaFoldDB" id="A0A9K3PK44"/>
<reference evidence="2" key="1">
    <citation type="journal article" date="2021" name="Sci. Rep.">
        <title>Diploid genomic architecture of Nitzschia inconspicua, an elite biomass production diatom.</title>
        <authorList>
            <person name="Oliver A."/>
            <person name="Podell S."/>
            <person name="Pinowska A."/>
            <person name="Traller J.C."/>
            <person name="Smith S.R."/>
            <person name="McClure R."/>
            <person name="Beliaev A."/>
            <person name="Bohutskyi P."/>
            <person name="Hill E.A."/>
            <person name="Rabines A."/>
            <person name="Zheng H."/>
            <person name="Allen L.Z."/>
            <person name="Kuo A."/>
            <person name="Grigoriev I.V."/>
            <person name="Allen A.E."/>
            <person name="Hazlebeck D."/>
            <person name="Allen E.E."/>
        </authorList>
    </citation>
    <scope>NUCLEOTIDE SEQUENCE</scope>
    <source>
        <strain evidence="2">Hildebrandi</strain>
    </source>
</reference>
<dbReference type="EMBL" id="JAGRRH010000018">
    <property type="protein sequence ID" value="KAG7350245.1"/>
    <property type="molecule type" value="Genomic_DNA"/>
</dbReference>
<evidence type="ECO:0000256" key="1">
    <source>
        <dbReference type="SAM" id="MobiDB-lite"/>
    </source>
</evidence>
<accession>A0A9K3PK44</accession>
<feature type="compositionally biased region" description="Polar residues" evidence="1">
    <location>
        <begin position="1"/>
        <end position="15"/>
    </location>
</feature>
<evidence type="ECO:0000313" key="3">
    <source>
        <dbReference type="Proteomes" id="UP000693970"/>
    </source>
</evidence>
<dbReference type="Proteomes" id="UP000693970">
    <property type="component" value="Unassembled WGS sequence"/>
</dbReference>